<proteinExistence type="predicted"/>
<dbReference type="RefSeq" id="WP_189495252.1">
    <property type="nucleotide sequence ID" value="NZ_BMZT01000002.1"/>
</dbReference>
<evidence type="ECO:0000313" key="2">
    <source>
        <dbReference type="EMBL" id="MFC0718932.1"/>
    </source>
</evidence>
<accession>A0ABV6T154</accession>
<name>A0ABV6T154_9GAMM</name>
<feature type="region of interest" description="Disordered" evidence="1">
    <location>
        <begin position="51"/>
        <end position="100"/>
    </location>
</feature>
<evidence type="ECO:0000256" key="1">
    <source>
        <dbReference type="SAM" id="MobiDB-lite"/>
    </source>
</evidence>
<gene>
    <name evidence="2" type="ORF">ACFFFU_14470</name>
</gene>
<feature type="compositionally biased region" description="Basic and acidic residues" evidence="1">
    <location>
        <begin position="84"/>
        <end position="100"/>
    </location>
</feature>
<protein>
    <submittedName>
        <fullName evidence="2">DUF4124 domain-containing protein</fullName>
    </submittedName>
</protein>
<sequence length="124" mass="13400">MALAMMAEPAPAQTVQKCVAADGHVTLTSDACGAGERLAASYGAVPEPVVEATARTRPVTESRPSRGGARSGPRRGGSATRAKRAPDRCQAARERRERTLQRVGLKRTFDLLRRLDDEVWQACR</sequence>
<reference evidence="2 3" key="1">
    <citation type="submission" date="2024-09" db="EMBL/GenBank/DDBJ databases">
        <authorList>
            <person name="Sun Q."/>
            <person name="Mori K."/>
        </authorList>
    </citation>
    <scope>NUCLEOTIDE SEQUENCE [LARGE SCALE GENOMIC DNA]</scope>
    <source>
        <strain evidence="2 3">KCTC 52403</strain>
    </source>
</reference>
<organism evidence="2 3">
    <name type="scientific">Luteimonas padinae</name>
    <dbReference type="NCBI Taxonomy" id="1714359"/>
    <lineage>
        <taxon>Bacteria</taxon>
        <taxon>Pseudomonadati</taxon>
        <taxon>Pseudomonadota</taxon>
        <taxon>Gammaproteobacteria</taxon>
        <taxon>Lysobacterales</taxon>
        <taxon>Lysobacteraceae</taxon>
        <taxon>Luteimonas</taxon>
    </lineage>
</organism>
<dbReference type="EMBL" id="JBHLTF010000033">
    <property type="protein sequence ID" value="MFC0718932.1"/>
    <property type="molecule type" value="Genomic_DNA"/>
</dbReference>
<dbReference type="Proteomes" id="UP001589898">
    <property type="component" value="Unassembled WGS sequence"/>
</dbReference>
<keyword evidence="3" id="KW-1185">Reference proteome</keyword>
<evidence type="ECO:0000313" key="3">
    <source>
        <dbReference type="Proteomes" id="UP001589898"/>
    </source>
</evidence>
<comment type="caution">
    <text evidence="2">The sequence shown here is derived from an EMBL/GenBank/DDBJ whole genome shotgun (WGS) entry which is preliminary data.</text>
</comment>